<evidence type="ECO:0000313" key="1">
    <source>
        <dbReference type="EMBL" id="KKK72248.1"/>
    </source>
</evidence>
<dbReference type="InterPro" id="IPR018511">
    <property type="entry name" value="Hemolysin-typ_Ca-bd_CS"/>
</dbReference>
<dbReference type="InterPro" id="IPR011049">
    <property type="entry name" value="Serralysin-like_metalloprot_C"/>
</dbReference>
<accession>A0A0F8XTH8</accession>
<dbReference type="SUPFAM" id="SSF51120">
    <property type="entry name" value="beta-Roll"/>
    <property type="match status" value="1"/>
</dbReference>
<dbReference type="PRINTS" id="PR00313">
    <property type="entry name" value="CABNDNGRPT"/>
</dbReference>
<dbReference type="InterPro" id="IPR001343">
    <property type="entry name" value="Hemolysn_Ca-bd"/>
</dbReference>
<dbReference type="EMBL" id="LAZR01057344">
    <property type="protein sequence ID" value="KKK72248.1"/>
    <property type="molecule type" value="Genomic_DNA"/>
</dbReference>
<protein>
    <recommendedName>
        <fullName evidence="2">Calcium-binding protein</fullName>
    </recommendedName>
</protein>
<organism evidence="1">
    <name type="scientific">marine sediment metagenome</name>
    <dbReference type="NCBI Taxonomy" id="412755"/>
    <lineage>
        <taxon>unclassified sequences</taxon>
        <taxon>metagenomes</taxon>
        <taxon>ecological metagenomes</taxon>
    </lineage>
</organism>
<dbReference type="Pfam" id="PF00353">
    <property type="entry name" value="HemolysinCabind"/>
    <property type="match status" value="1"/>
</dbReference>
<sequence length="336" mass="35018">MKTKTLAEQGDGEHLRRLDLLEDGTLEIKLLEQRTDEPAQLGLRRFGPGEAIQAIRSFAIGAGLGEVALPGAGAEEVEEDYYILALADPQGAAAGAGSSARGAVVTGVYHPPGQEVFVHGDETDNDVWVHLSNGILTLSGDIVATYDEADVSGLRIRTHGGDDLVDATLQPKGLHIWGGPGNDRLNAGAGDDVLDGGVGDDHLSGEQGNDTYVFVGHWDDDTVFDNPSHGTPFGNSGVDTVDFSRGAAGVSVDLDEHRVQTVTAAGDSVTLLGQLENAIGSPFDDTFWVDPLDVPREIDGGANQASGPGDILWFEAGHLELSDDGSALSVPGLAPV</sequence>
<evidence type="ECO:0008006" key="2">
    <source>
        <dbReference type="Google" id="ProtNLM"/>
    </source>
</evidence>
<dbReference type="Gene3D" id="2.150.10.10">
    <property type="entry name" value="Serralysin-like metalloprotease, C-terminal"/>
    <property type="match status" value="2"/>
</dbReference>
<comment type="caution">
    <text evidence="1">The sequence shown here is derived from an EMBL/GenBank/DDBJ whole genome shotgun (WGS) entry which is preliminary data.</text>
</comment>
<proteinExistence type="predicted"/>
<reference evidence="1" key="1">
    <citation type="journal article" date="2015" name="Nature">
        <title>Complex archaea that bridge the gap between prokaryotes and eukaryotes.</title>
        <authorList>
            <person name="Spang A."/>
            <person name="Saw J.H."/>
            <person name="Jorgensen S.L."/>
            <person name="Zaremba-Niedzwiedzka K."/>
            <person name="Martijn J."/>
            <person name="Lind A.E."/>
            <person name="van Eijk R."/>
            <person name="Schleper C."/>
            <person name="Guy L."/>
            <person name="Ettema T.J."/>
        </authorList>
    </citation>
    <scope>NUCLEOTIDE SEQUENCE</scope>
</reference>
<dbReference type="AlphaFoldDB" id="A0A0F8XTH8"/>
<gene>
    <name evidence="1" type="ORF">LCGC14_2905760</name>
</gene>
<dbReference type="GO" id="GO:0005509">
    <property type="term" value="F:calcium ion binding"/>
    <property type="evidence" value="ECO:0007669"/>
    <property type="project" value="InterPro"/>
</dbReference>
<dbReference type="PROSITE" id="PS00330">
    <property type="entry name" value="HEMOLYSIN_CALCIUM"/>
    <property type="match status" value="1"/>
</dbReference>
<name>A0A0F8XTH8_9ZZZZ</name>
<feature type="non-terminal residue" evidence="1">
    <location>
        <position position="336"/>
    </location>
</feature>